<feature type="domain" description="Purine catabolism PurC-like" evidence="1">
    <location>
        <begin position="5"/>
        <end position="120"/>
    </location>
</feature>
<dbReference type="Gene3D" id="1.10.10.2840">
    <property type="entry name" value="PucR C-terminal helix-turn-helix domain"/>
    <property type="match status" value="1"/>
</dbReference>
<reference evidence="3 4" key="1">
    <citation type="submission" date="2020-08" db="EMBL/GenBank/DDBJ databases">
        <title>Genomic Encyclopedia of Type Strains, Phase IV (KMG-IV): sequencing the most valuable type-strain genomes for metagenomic binning, comparative biology and taxonomic classification.</title>
        <authorList>
            <person name="Goeker M."/>
        </authorList>
    </citation>
    <scope>NUCLEOTIDE SEQUENCE [LARGE SCALE GENOMIC DNA]</scope>
    <source>
        <strain evidence="3 4">DSM 44197</strain>
    </source>
</reference>
<dbReference type="InterPro" id="IPR051448">
    <property type="entry name" value="CdaR-like_regulators"/>
</dbReference>
<dbReference type="Pfam" id="PF13556">
    <property type="entry name" value="HTH_30"/>
    <property type="match status" value="1"/>
</dbReference>
<organism evidence="3 4">
    <name type="scientific">Actinomadura namibiensis</name>
    <dbReference type="NCBI Taxonomy" id="182080"/>
    <lineage>
        <taxon>Bacteria</taxon>
        <taxon>Bacillati</taxon>
        <taxon>Actinomycetota</taxon>
        <taxon>Actinomycetes</taxon>
        <taxon>Streptosporangiales</taxon>
        <taxon>Thermomonosporaceae</taxon>
        <taxon>Actinomadura</taxon>
    </lineage>
</organism>
<protein>
    <recommendedName>
        <fullName evidence="5">Regulatory protein</fullName>
    </recommendedName>
</protein>
<dbReference type="EMBL" id="JACJIA010000001">
    <property type="protein sequence ID" value="MBA8948838.1"/>
    <property type="molecule type" value="Genomic_DNA"/>
</dbReference>
<accession>A0A7W3QJD8</accession>
<dbReference type="PANTHER" id="PTHR33744">
    <property type="entry name" value="CARBOHYDRATE DIACID REGULATOR"/>
    <property type="match status" value="1"/>
</dbReference>
<evidence type="ECO:0008006" key="5">
    <source>
        <dbReference type="Google" id="ProtNLM"/>
    </source>
</evidence>
<comment type="caution">
    <text evidence="3">The sequence shown here is derived from an EMBL/GenBank/DDBJ whole genome shotgun (WGS) entry which is preliminary data.</text>
</comment>
<evidence type="ECO:0000259" key="1">
    <source>
        <dbReference type="Pfam" id="PF07905"/>
    </source>
</evidence>
<sequence>MVINDLLQDPELGLRPLAWAERLDRRLSGVFVTDLPDPTPYLTGGELVLTGLMWRRGPYDSDPFVSGLAGRGVTALAAGEAVVPVPDDLVEACERHELPLVAVPRHTPLSALMQIVLRRLDLERNGAAPPLGTHRGLLGRLPEDVRRTFRHQVLGQIAEYDRRSHSDLLGTLQVFLECSGSWTVCARRLHMHVNTLRYRINRIEELTGRDLSSLEDRVDLLLALRS</sequence>
<dbReference type="Proteomes" id="UP000572680">
    <property type="component" value="Unassembled WGS sequence"/>
</dbReference>
<proteinExistence type="predicted"/>
<name>A0A7W3QJD8_ACTNM</name>
<feature type="domain" description="PucR C-terminal helix-turn-helix" evidence="2">
    <location>
        <begin position="168"/>
        <end position="225"/>
    </location>
</feature>
<gene>
    <name evidence="3" type="ORF">HNR61_000436</name>
</gene>
<dbReference type="InterPro" id="IPR025736">
    <property type="entry name" value="PucR_C-HTH_dom"/>
</dbReference>
<dbReference type="Pfam" id="PF07905">
    <property type="entry name" value="PucR"/>
    <property type="match status" value="1"/>
</dbReference>
<dbReference type="InterPro" id="IPR042070">
    <property type="entry name" value="PucR_C-HTH_sf"/>
</dbReference>
<dbReference type="AlphaFoldDB" id="A0A7W3QJD8"/>
<keyword evidence="4" id="KW-1185">Reference proteome</keyword>
<evidence type="ECO:0000313" key="4">
    <source>
        <dbReference type="Proteomes" id="UP000572680"/>
    </source>
</evidence>
<evidence type="ECO:0000259" key="2">
    <source>
        <dbReference type="Pfam" id="PF13556"/>
    </source>
</evidence>
<dbReference type="InterPro" id="IPR012914">
    <property type="entry name" value="PucR_dom"/>
</dbReference>
<dbReference type="PANTHER" id="PTHR33744:SF17">
    <property type="entry name" value="CONSERVED PROTEIN"/>
    <property type="match status" value="1"/>
</dbReference>
<evidence type="ECO:0000313" key="3">
    <source>
        <dbReference type="EMBL" id="MBA8948838.1"/>
    </source>
</evidence>
<dbReference type="RefSeq" id="WP_182841407.1">
    <property type="nucleotide sequence ID" value="NZ_BAAALP010000006.1"/>
</dbReference>